<dbReference type="AlphaFoldDB" id="A0A9J6RD98"/>
<evidence type="ECO:0000259" key="2">
    <source>
        <dbReference type="Pfam" id="PF13690"/>
    </source>
</evidence>
<dbReference type="Proteomes" id="UP001084197">
    <property type="component" value="Unassembled WGS sequence"/>
</dbReference>
<dbReference type="InterPro" id="IPR038756">
    <property type="entry name" value="CheX-like"/>
</dbReference>
<dbReference type="InterPro" id="IPR028976">
    <property type="entry name" value="CheC-like_sf"/>
</dbReference>
<evidence type="ECO:0000313" key="3">
    <source>
        <dbReference type="EMBL" id="MCZ0703284.1"/>
    </source>
</evidence>
<dbReference type="Pfam" id="PF13690">
    <property type="entry name" value="CheX"/>
    <property type="match status" value="1"/>
</dbReference>
<dbReference type="PANTHER" id="PTHR39452:SF1">
    <property type="entry name" value="CHEY-P PHOSPHATASE CHEX"/>
    <property type="match status" value="1"/>
</dbReference>
<evidence type="ECO:0000256" key="1">
    <source>
        <dbReference type="ARBA" id="ARBA00022500"/>
    </source>
</evidence>
<keyword evidence="4" id="KW-1185">Reference proteome</keyword>
<dbReference type="RefSeq" id="WP_268780055.1">
    <property type="nucleotide sequence ID" value="NZ_JAPRAT010000015.1"/>
</dbReference>
<dbReference type="GO" id="GO:0006935">
    <property type="term" value="P:chemotaxis"/>
    <property type="evidence" value="ECO:0007669"/>
    <property type="project" value="UniProtKB-KW"/>
</dbReference>
<dbReference type="EMBL" id="JAPRAT010000015">
    <property type="protein sequence ID" value="MCZ0703284.1"/>
    <property type="molecule type" value="Genomic_DNA"/>
</dbReference>
<name>A0A9J6RD98_9BACI</name>
<protein>
    <submittedName>
        <fullName evidence="3">Chemotaxis protein CheX</fullName>
    </submittedName>
</protein>
<comment type="caution">
    <text evidence="3">The sequence shown here is derived from an EMBL/GenBank/DDBJ whole genome shotgun (WGS) entry which is preliminary data.</text>
</comment>
<reference evidence="3" key="1">
    <citation type="submission" date="2022-11" db="EMBL/GenBank/DDBJ databases">
        <title>WGS of Natronobacillus azotifigens 24KS-1, an anaerobic diazotrophic haloalkaliphile from soda-rich habitats.</title>
        <authorList>
            <person name="Sorokin D.Y."/>
            <person name="Merkel A.Y."/>
        </authorList>
    </citation>
    <scope>NUCLEOTIDE SEQUENCE</scope>
    <source>
        <strain evidence="3">24KS-1</strain>
    </source>
</reference>
<gene>
    <name evidence="3" type="ORF">OWO01_08665</name>
</gene>
<dbReference type="SUPFAM" id="SSF103039">
    <property type="entry name" value="CheC-like"/>
    <property type="match status" value="1"/>
</dbReference>
<dbReference type="CDD" id="cd17906">
    <property type="entry name" value="CheX"/>
    <property type="match status" value="1"/>
</dbReference>
<accession>A0A9J6RD98</accession>
<keyword evidence="1" id="KW-0145">Chemotaxis</keyword>
<evidence type="ECO:0000313" key="4">
    <source>
        <dbReference type="Proteomes" id="UP001084197"/>
    </source>
</evidence>
<organism evidence="3 4">
    <name type="scientific">Natronobacillus azotifigens</name>
    <dbReference type="NCBI Taxonomy" id="472978"/>
    <lineage>
        <taxon>Bacteria</taxon>
        <taxon>Bacillati</taxon>
        <taxon>Bacillota</taxon>
        <taxon>Bacilli</taxon>
        <taxon>Bacillales</taxon>
        <taxon>Bacillaceae</taxon>
        <taxon>Natronobacillus</taxon>
    </lineage>
</organism>
<sequence>MTAVDKNNINEIIKGVYNGTMQTVKKIIPFEPAFGSPELIAPPLTINFGVMIGFTGDLKGELVLQSDEKFFNEIGEAMFGMPLSEEMLDSFAGELGNMIAGSLSTYLAEIEIQTDITHPTVLKGNAKLSGFKRALLVKINYGETKLLEVHLLLNQ</sequence>
<proteinExistence type="predicted"/>
<dbReference type="PANTHER" id="PTHR39452">
    <property type="entry name" value="CHEY-P PHOSPHATASE CHEX"/>
    <property type="match status" value="1"/>
</dbReference>
<dbReference type="InterPro" id="IPR028051">
    <property type="entry name" value="CheX-like_dom"/>
</dbReference>
<feature type="domain" description="Chemotaxis phosphatase CheX-like" evidence="2">
    <location>
        <begin position="49"/>
        <end position="125"/>
    </location>
</feature>
<dbReference type="Gene3D" id="3.40.1550.10">
    <property type="entry name" value="CheC-like"/>
    <property type="match status" value="1"/>
</dbReference>